<reference evidence="3 4" key="1">
    <citation type="submission" date="2023-12" db="EMBL/GenBank/DDBJ databases">
        <title>Gut-associated functions are favored during microbiome assembly across C. elegans life.</title>
        <authorList>
            <person name="Zimmermann J."/>
        </authorList>
    </citation>
    <scope>NUCLEOTIDE SEQUENCE [LARGE SCALE GENOMIC DNA]</scope>
    <source>
        <strain evidence="3 4">MYb71</strain>
    </source>
</reference>
<evidence type="ECO:0000313" key="3">
    <source>
        <dbReference type="EMBL" id="MEJ5021502.1"/>
    </source>
</evidence>
<dbReference type="InterPro" id="IPR036429">
    <property type="entry name" value="SpoA-like_sf"/>
</dbReference>
<comment type="similarity">
    <text evidence="1">Belongs to the FliN/MopA/SpaO family.</text>
</comment>
<dbReference type="RefSeq" id="WP_105543937.1">
    <property type="nucleotide sequence ID" value="NZ_JBBGZH010000002.1"/>
</dbReference>
<accession>A0ABU8PGW9</accession>
<name>A0ABU8PGW9_9HYPH</name>
<dbReference type="InterPro" id="IPR013385">
    <property type="entry name" value="T3SS_SpaO/YscQ/SpaO"/>
</dbReference>
<dbReference type="Pfam" id="PF01052">
    <property type="entry name" value="FliMN_C"/>
    <property type="match status" value="1"/>
</dbReference>
<comment type="caution">
    <text evidence="3">The sequence shown here is derived from an EMBL/GenBank/DDBJ whole genome shotgun (WGS) entry which is preliminary data.</text>
</comment>
<dbReference type="PANTHER" id="PTHR30034">
    <property type="entry name" value="FLAGELLAR MOTOR SWITCH PROTEIN FLIM"/>
    <property type="match status" value="1"/>
</dbReference>
<proteinExistence type="inferred from homology"/>
<dbReference type="PANTHER" id="PTHR30034:SF6">
    <property type="entry name" value="YOP PROTEINS TRANSLOCATION PROTEIN Q"/>
    <property type="match status" value="1"/>
</dbReference>
<protein>
    <submittedName>
        <fullName evidence="3">Type III secretion system cytoplasmic ring protein SctQ</fullName>
    </submittedName>
</protein>
<keyword evidence="4" id="KW-1185">Reference proteome</keyword>
<evidence type="ECO:0000313" key="4">
    <source>
        <dbReference type="Proteomes" id="UP001375812"/>
    </source>
</evidence>
<organism evidence="3 4">
    <name type="scientific">Ochrobactrum vermis</name>
    <dbReference type="NCBI Taxonomy" id="1827297"/>
    <lineage>
        <taxon>Bacteria</taxon>
        <taxon>Pseudomonadati</taxon>
        <taxon>Pseudomonadota</taxon>
        <taxon>Alphaproteobacteria</taxon>
        <taxon>Hyphomicrobiales</taxon>
        <taxon>Brucellaceae</taxon>
        <taxon>Brucella/Ochrobactrum group</taxon>
        <taxon>Ochrobactrum</taxon>
    </lineage>
</organism>
<evidence type="ECO:0000259" key="2">
    <source>
        <dbReference type="Pfam" id="PF01052"/>
    </source>
</evidence>
<dbReference type="InterPro" id="IPR001543">
    <property type="entry name" value="FliN-like_C"/>
</dbReference>
<dbReference type="NCBIfam" id="TIGR02551">
    <property type="entry name" value="SpaO_YscQ"/>
    <property type="match status" value="1"/>
</dbReference>
<dbReference type="EMBL" id="JBBGZH010000002">
    <property type="protein sequence ID" value="MEJ5021502.1"/>
    <property type="molecule type" value="Genomic_DNA"/>
</dbReference>
<dbReference type="Proteomes" id="UP001375812">
    <property type="component" value="Unassembled WGS sequence"/>
</dbReference>
<sequence length="365" mass="39503">MVAVLANRRQVATTSQVNGKLRPTVEPLGLPELPTQHIDTANALNRRRSLVSFSVMDRTFTLGPTNYPPDAHHEVSVTLTTSYGWAALHIPAALFGDWLERSDSTTGFETMPLADLTLLLEAILDNELNWLEQKLNSGIEFLEVRGNVDFHDDPLLPIISARSDCGMSISLTIGSDQLAQKLAALLDQAAEPASLFATSVPVPLRILYGATTITLREMKELERDDVILPADSELHASRSCCLIGDRLAAPVSAVNGGWHLNDHFLPLTGSEWDFDMATERTTENGDDDSVAGLADIPVTLVFEAGRVALPLAEVQRLDAGALIPLDAPVDNGVSIFASGKRVGRGELVKLGEKLGIRVVNIFNND</sequence>
<dbReference type="PRINTS" id="PR00956">
    <property type="entry name" value="FLGMOTORFLIN"/>
</dbReference>
<evidence type="ECO:0000256" key="1">
    <source>
        <dbReference type="ARBA" id="ARBA00009226"/>
    </source>
</evidence>
<feature type="domain" description="Flagellar motor switch protein FliN-like C-terminal" evidence="2">
    <location>
        <begin position="293"/>
        <end position="361"/>
    </location>
</feature>
<gene>
    <name evidence="3" type="primary">sctQ</name>
    <name evidence="3" type="ORF">WH297_17455</name>
</gene>
<dbReference type="Gene3D" id="2.30.330.10">
    <property type="entry name" value="SpoA-like"/>
    <property type="match status" value="1"/>
</dbReference>
<dbReference type="InterPro" id="IPR001172">
    <property type="entry name" value="FliN_T3SS_HrcQb"/>
</dbReference>
<dbReference type="SUPFAM" id="SSF101801">
    <property type="entry name" value="Surface presentation of antigens (SPOA)"/>
    <property type="match status" value="1"/>
</dbReference>